<accession>A0A078AHU1</accession>
<dbReference type="Gene3D" id="3.80.10.10">
    <property type="entry name" value="Ribonuclease Inhibitor"/>
    <property type="match status" value="1"/>
</dbReference>
<evidence type="ECO:0000256" key="3">
    <source>
        <dbReference type="ARBA" id="ARBA00025777"/>
    </source>
</evidence>
<evidence type="ECO:0000313" key="5">
    <source>
        <dbReference type="EMBL" id="CDW81072.1"/>
    </source>
</evidence>
<evidence type="ECO:0000256" key="4">
    <source>
        <dbReference type="SAM" id="MobiDB-lite"/>
    </source>
</evidence>
<organism evidence="5 6">
    <name type="scientific">Stylonychia lemnae</name>
    <name type="common">Ciliate</name>
    <dbReference type="NCBI Taxonomy" id="5949"/>
    <lineage>
        <taxon>Eukaryota</taxon>
        <taxon>Sar</taxon>
        <taxon>Alveolata</taxon>
        <taxon>Ciliophora</taxon>
        <taxon>Intramacronucleata</taxon>
        <taxon>Spirotrichea</taxon>
        <taxon>Stichotrichia</taxon>
        <taxon>Sporadotrichida</taxon>
        <taxon>Oxytrichidae</taxon>
        <taxon>Stylonychinae</taxon>
        <taxon>Stylonychia</taxon>
    </lineage>
</organism>
<gene>
    <name evidence="5" type="primary">Contig10678.g11411</name>
    <name evidence="5" type="ORF">STYLEM_10080</name>
</gene>
<dbReference type="Pfam" id="PF12799">
    <property type="entry name" value="LRR_4"/>
    <property type="match status" value="1"/>
</dbReference>
<dbReference type="InterPro" id="IPR025875">
    <property type="entry name" value="Leu-rich_rpt_4"/>
</dbReference>
<name>A0A078AHU1_STYLE</name>
<feature type="compositionally biased region" description="Acidic residues" evidence="4">
    <location>
        <begin position="166"/>
        <end position="223"/>
    </location>
</feature>
<dbReference type="InParanoid" id="A0A078AHU1"/>
<dbReference type="EMBL" id="CCKQ01009579">
    <property type="protein sequence ID" value="CDW81072.1"/>
    <property type="molecule type" value="Genomic_DNA"/>
</dbReference>
<protein>
    <submittedName>
        <fullName evidence="5">U2 snrnp-specific a protein</fullName>
    </submittedName>
</protein>
<keyword evidence="2" id="KW-0677">Repeat</keyword>
<proteinExistence type="inferred from homology"/>
<evidence type="ECO:0000256" key="1">
    <source>
        <dbReference type="ARBA" id="ARBA00022614"/>
    </source>
</evidence>
<dbReference type="PANTHER" id="PTHR11375:SF0">
    <property type="entry name" value="ACIDIC LEUCINE-RICH NUCLEAR PHOSPHOPROTEIN 32 FAMILY MEMBER A"/>
    <property type="match status" value="1"/>
</dbReference>
<sequence>MSIKKAILDKNDGNDVEKSEYVNLILDDMSIGDINEEDKQFLEGFKETQFLSLNSTQLKSLQNLPKLIKLERLELSDNKIGAYSDSMLRLVPELYENLRVLKLSNNQIKTFEEITDLSKCEKLESLDLSNNPIVVELGEEYTKKIRELLPKLEILDGFNKEGLEVVSEDESDEDDEDEEGEEGEDDEEGDDEEEEGEDGEEGDDDGEEGEEEMDEEEEGEEQEGIPLEGDQQMVGKKRKASEKVSAGGITADSELDGSGKDATKKRVNVEPTP</sequence>
<reference evidence="5 6" key="1">
    <citation type="submission" date="2014-06" db="EMBL/GenBank/DDBJ databases">
        <authorList>
            <person name="Swart Estienne"/>
        </authorList>
    </citation>
    <scope>NUCLEOTIDE SEQUENCE [LARGE SCALE GENOMIC DNA]</scope>
    <source>
        <strain evidence="5 6">130c</strain>
    </source>
</reference>
<dbReference type="AlphaFoldDB" id="A0A078AHU1"/>
<feature type="compositionally biased region" description="Basic and acidic residues" evidence="4">
    <location>
        <begin position="257"/>
        <end position="273"/>
    </location>
</feature>
<dbReference type="PANTHER" id="PTHR11375">
    <property type="entry name" value="ACIDIC LEUCINE-RICH NUCLEAR PHOSPHOPROTEIN 32"/>
    <property type="match status" value="1"/>
</dbReference>
<dbReference type="OrthoDB" id="2160613at2759"/>
<dbReference type="InterPro" id="IPR001611">
    <property type="entry name" value="Leu-rich_rpt"/>
</dbReference>
<keyword evidence="1" id="KW-0433">Leucine-rich repeat</keyword>
<dbReference type="GO" id="GO:0005634">
    <property type="term" value="C:nucleus"/>
    <property type="evidence" value="ECO:0007669"/>
    <property type="project" value="TreeGrafter"/>
</dbReference>
<dbReference type="GO" id="GO:0042393">
    <property type="term" value="F:histone binding"/>
    <property type="evidence" value="ECO:0007669"/>
    <property type="project" value="TreeGrafter"/>
</dbReference>
<dbReference type="InterPro" id="IPR045081">
    <property type="entry name" value="AN32"/>
</dbReference>
<feature type="region of interest" description="Disordered" evidence="4">
    <location>
        <begin position="162"/>
        <end position="273"/>
    </location>
</feature>
<keyword evidence="6" id="KW-1185">Reference proteome</keyword>
<dbReference type="SUPFAM" id="SSF52058">
    <property type="entry name" value="L domain-like"/>
    <property type="match status" value="1"/>
</dbReference>
<evidence type="ECO:0000256" key="2">
    <source>
        <dbReference type="ARBA" id="ARBA00022737"/>
    </source>
</evidence>
<dbReference type="InterPro" id="IPR032675">
    <property type="entry name" value="LRR_dom_sf"/>
</dbReference>
<comment type="similarity">
    <text evidence="3">Belongs to the ANP32 family.</text>
</comment>
<dbReference type="OMA" id="ITGCGLK"/>
<evidence type="ECO:0000313" key="6">
    <source>
        <dbReference type="Proteomes" id="UP000039865"/>
    </source>
</evidence>
<dbReference type="Proteomes" id="UP000039865">
    <property type="component" value="Unassembled WGS sequence"/>
</dbReference>
<dbReference type="PROSITE" id="PS51450">
    <property type="entry name" value="LRR"/>
    <property type="match status" value="1"/>
</dbReference>
<dbReference type="Pfam" id="PF13516">
    <property type="entry name" value="LRR_6"/>
    <property type="match status" value="1"/>
</dbReference>